<evidence type="ECO:0000256" key="1">
    <source>
        <dbReference type="ARBA" id="ARBA00023015"/>
    </source>
</evidence>
<protein>
    <submittedName>
        <fullName evidence="6">SIS domain-containing protein</fullName>
    </submittedName>
</protein>
<dbReference type="InterPro" id="IPR009057">
    <property type="entry name" value="Homeodomain-like_sf"/>
</dbReference>
<evidence type="ECO:0000313" key="6">
    <source>
        <dbReference type="EMBL" id="REI42645.1"/>
    </source>
</evidence>
<comment type="caution">
    <text evidence="6">The sequence shown here is derived from an EMBL/GenBank/DDBJ whole genome shotgun (WGS) entry which is preliminary data.</text>
</comment>
<dbReference type="Gene3D" id="1.10.10.10">
    <property type="entry name" value="Winged helix-like DNA-binding domain superfamily/Winged helix DNA-binding domain"/>
    <property type="match status" value="1"/>
</dbReference>
<dbReference type="EMBL" id="QUAJ01000003">
    <property type="protein sequence ID" value="REI42645.1"/>
    <property type="molecule type" value="Genomic_DNA"/>
</dbReference>
<keyword evidence="1" id="KW-0805">Transcription regulation</keyword>
<sequence>MDCITKLREMQEIFTKTEKKIAQYILENLENIKGMRAKELGELIGISQPSIIRFSKKLGYKGFPEFKIALSEAIIRKKSKKTKIVHDQISVDDTSSEVIKKVAYQNIEAIKNTTSIIDVLDMENTVDAICKARNIYILGAGFSGLVAKNFMYKLLEIDLSASYLDDTHIQLTSMNNTTPNDLVFAISHSGQTYEIIKSVEIAKKNGAKIITLTKVVENPLSKLADIAIKTVAENVNFRLTAISSTITQLTVIDAIFILLSKINYEKNLSLAKKNTKTVKILKVRK</sequence>
<keyword evidence="2" id="KW-0238">DNA-binding</keyword>
<dbReference type="SUPFAM" id="SSF46689">
    <property type="entry name" value="Homeodomain-like"/>
    <property type="match status" value="1"/>
</dbReference>
<feature type="domain" description="SIS" evidence="5">
    <location>
        <begin position="125"/>
        <end position="265"/>
    </location>
</feature>
<dbReference type="PANTHER" id="PTHR30514:SF1">
    <property type="entry name" value="HTH-TYPE TRANSCRIPTIONAL REGULATOR HEXR-RELATED"/>
    <property type="match status" value="1"/>
</dbReference>
<dbReference type="Pfam" id="PF01380">
    <property type="entry name" value="SIS"/>
    <property type="match status" value="1"/>
</dbReference>
<reference evidence="6 7" key="1">
    <citation type="submission" date="2018-08" db="EMBL/GenBank/DDBJ databases">
        <title>Draft genome sequence of Psychrilyobacter sp. strain SD5 isolated from Black Sea water.</title>
        <authorList>
            <person name="Yadav S."/>
            <person name="Villanueva L."/>
            <person name="Damste J.S.S."/>
        </authorList>
    </citation>
    <scope>NUCLEOTIDE SEQUENCE [LARGE SCALE GENOMIC DNA]</scope>
    <source>
        <strain evidence="6 7">SD5</strain>
    </source>
</reference>
<dbReference type="InterPro" id="IPR000281">
    <property type="entry name" value="HTH_RpiR"/>
</dbReference>
<dbReference type="Proteomes" id="UP000263486">
    <property type="component" value="Unassembled WGS sequence"/>
</dbReference>
<dbReference type="InterPro" id="IPR001347">
    <property type="entry name" value="SIS_dom"/>
</dbReference>
<dbReference type="PANTHER" id="PTHR30514">
    <property type="entry name" value="GLUCOKINASE"/>
    <property type="match status" value="1"/>
</dbReference>
<dbReference type="PROSITE" id="PS51464">
    <property type="entry name" value="SIS"/>
    <property type="match status" value="1"/>
</dbReference>
<evidence type="ECO:0000259" key="5">
    <source>
        <dbReference type="PROSITE" id="PS51464"/>
    </source>
</evidence>
<keyword evidence="3" id="KW-0804">Transcription</keyword>
<dbReference type="RefSeq" id="WP_114641269.1">
    <property type="nucleotide sequence ID" value="NZ_JAACIO010000003.1"/>
</dbReference>
<evidence type="ECO:0000259" key="4">
    <source>
        <dbReference type="PROSITE" id="PS51071"/>
    </source>
</evidence>
<dbReference type="Gene3D" id="3.40.50.10490">
    <property type="entry name" value="Glucose-6-phosphate isomerase like protein, domain 1"/>
    <property type="match status" value="1"/>
</dbReference>
<accession>A0ABX9KK34</accession>
<dbReference type="InterPro" id="IPR036388">
    <property type="entry name" value="WH-like_DNA-bd_sf"/>
</dbReference>
<evidence type="ECO:0000256" key="2">
    <source>
        <dbReference type="ARBA" id="ARBA00023125"/>
    </source>
</evidence>
<evidence type="ECO:0000256" key="3">
    <source>
        <dbReference type="ARBA" id="ARBA00023163"/>
    </source>
</evidence>
<proteinExistence type="predicted"/>
<dbReference type="InterPro" id="IPR046348">
    <property type="entry name" value="SIS_dom_sf"/>
</dbReference>
<dbReference type="CDD" id="cd05013">
    <property type="entry name" value="SIS_RpiR"/>
    <property type="match status" value="1"/>
</dbReference>
<gene>
    <name evidence="6" type="ORF">DYH56_02440</name>
</gene>
<name>A0ABX9KK34_9FUSO</name>
<organism evidence="6 7">
    <name type="scientific">Psychrilyobacter piezotolerans</name>
    <dbReference type="NCBI Taxonomy" id="2293438"/>
    <lineage>
        <taxon>Bacteria</taxon>
        <taxon>Fusobacteriati</taxon>
        <taxon>Fusobacteriota</taxon>
        <taxon>Fusobacteriia</taxon>
        <taxon>Fusobacteriales</taxon>
        <taxon>Fusobacteriaceae</taxon>
        <taxon>Psychrilyobacter</taxon>
    </lineage>
</organism>
<dbReference type="InterPro" id="IPR035472">
    <property type="entry name" value="RpiR-like_SIS"/>
</dbReference>
<dbReference type="InterPro" id="IPR047640">
    <property type="entry name" value="RpiR-like"/>
</dbReference>
<feature type="domain" description="HTH rpiR-type" evidence="4">
    <location>
        <begin position="1"/>
        <end position="77"/>
    </location>
</feature>
<evidence type="ECO:0000313" key="7">
    <source>
        <dbReference type="Proteomes" id="UP000263486"/>
    </source>
</evidence>
<dbReference type="SUPFAM" id="SSF53697">
    <property type="entry name" value="SIS domain"/>
    <property type="match status" value="1"/>
</dbReference>
<dbReference type="PROSITE" id="PS51071">
    <property type="entry name" value="HTH_RPIR"/>
    <property type="match status" value="1"/>
</dbReference>
<dbReference type="Pfam" id="PF01418">
    <property type="entry name" value="HTH_6"/>
    <property type="match status" value="1"/>
</dbReference>
<keyword evidence="7" id="KW-1185">Reference proteome</keyword>